<proteinExistence type="predicted"/>
<dbReference type="AlphaFoldDB" id="A0A3B0MDB6"/>
<dbReference type="Pfam" id="PF05069">
    <property type="entry name" value="Phage_tail_S"/>
    <property type="match status" value="1"/>
</dbReference>
<dbReference type="InterPro" id="IPR006522">
    <property type="entry name" value="Phage_virion_morphogenesis"/>
</dbReference>
<accession>A0A3B0MDB6</accession>
<keyword evidence="2" id="KW-1185">Reference proteome</keyword>
<evidence type="ECO:0008006" key="3">
    <source>
        <dbReference type="Google" id="ProtNLM"/>
    </source>
</evidence>
<dbReference type="OrthoDB" id="2081253at2"/>
<dbReference type="NCBIfam" id="TIGR01635">
    <property type="entry name" value="tail_comp_S"/>
    <property type="match status" value="1"/>
</dbReference>
<evidence type="ECO:0000313" key="1">
    <source>
        <dbReference type="EMBL" id="SUZ33613.1"/>
    </source>
</evidence>
<reference evidence="2" key="1">
    <citation type="submission" date="2018-08" db="EMBL/GenBank/DDBJ databases">
        <authorList>
            <person name="Rodrigo-Torres L."/>
            <person name="Arahal R. D."/>
            <person name="Lucena T."/>
        </authorList>
    </citation>
    <scope>NUCLEOTIDE SEQUENCE [LARGE SCALE GENOMIC DNA]</scope>
    <source>
        <strain evidence="2">CECT 7235</strain>
    </source>
</reference>
<dbReference type="RefSeq" id="WP_121096722.1">
    <property type="nucleotide sequence ID" value="NZ_UIHC01000060.1"/>
</dbReference>
<evidence type="ECO:0000313" key="2">
    <source>
        <dbReference type="Proteomes" id="UP000272908"/>
    </source>
</evidence>
<name>A0A3B0MDB6_9RHOB</name>
<organism evidence="1 2">
    <name type="scientific">Roseinatronobacter ekhonensis</name>
    <dbReference type="NCBI Taxonomy" id="254356"/>
    <lineage>
        <taxon>Bacteria</taxon>
        <taxon>Pseudomonadati</taxon>
        <taxon>Pseudomonadota</taxon>
        <taxon>Alphaproteobacteria</taxon>
        <taxon>Rhodobacterales</taxon>
        <taxon>Paracoccaceae</taxon>
        <taxon>Roseinatronobacter</taxon>
    </lineage>
</organism>
<dbReference type="EMBL" id="UIHC01000060">
    <property type="protein sequence ID" value="SUZ33613.1"/>
    <property type="molecule type" value="Genomic_DNA"/>
</dbReference>
<gene>
    <name evidence="1" type="ORF">ROE7235_03386</name>
</gene>
<sequence>MSGVQVELTLQGIEGAARALGQLAETDLEDMAFKAGALLKSSTQERIASEKAAPDGTAWPAWSDSYARTRTSSQSLLVQGGDLREAAQNYTTGTTARVGNNLVYGAIHQMGGEIENAWGRGISVTIPARPYLGLSDADRDALEALVIDSLPEEFQ</sequence>
<protein>
    <recommendedName>
        <fullName evidence="3">Phage virion morphogenesis protein</fullName>
    </recommendedName>
</protein>
<dbReference type="Proteomes" id="UP000272908">
    <property type="component" value="Unassembled WGS sequence"/>
</dbReference>